<dbReference type="EMBL" id="MDYN01000010">
    <property type="protein sequence ID" value="OQD85380.1"/>
    <property type="molecule type" value="Genomic_DNA"/>
</dbReference>
<sequence>MDAFEALPVEFVLIVLESCGDFASLDGLLQISPRAEQLFNASYKSVTEHVLRSCPLSSERPHNHFTLLLSTDSTTFTPTALLKRLDRLLGDAVEPISILTVNSVAAVHQALRTAAKVQLTACAFLHRYFNQLKCAKPRLSTAPTDERISWVYKTGSFPEHQVQQYDSWLIHPYELRHIGHIVVCDISRYFATSIMPHQHAGHGLYMI</sequence>
<keyword evidence="2" id="KW-1185">Reference proteome</keyword>
<dbReference type="STRING" id="416450.A0A1V6Q821"/>
<proteinExistence type="predicted"/>
<comment type="caution">
    <text evidence="1">The sequence shown here is derived from an EMBL/GenBank/DDBJ whole genome shotgun (WGS) entry which is preliminary data.</text>
</comment>
<dbReference type="Proteomes" id="UP000191672">
    <property type="component" value="Unassembled WGS sequence"/>
</dbReference>
<protein>
    <submittedName>
        <fullName evidence="1">Uncharacterized protein</fullName>
    </submittedName>
</protein>
<reference evidence="2" key="1">
    <citation type="journal article" date="2017" name="Nat. Microbiol.">
        <title>Global analysis of biosynthetic gene clusters reveals vast potential of secondary metabolite production in Penicillium species.</title>
        <authorList>
            <person name="Nielsen J.C."/>
            <person name="Grijseels S."/>
            <person name="Prigent S."/>
            <person name="Ji B."/>
            <person name="Dainat J."/>
            <person name="Nielsen K.F."/>
            <person name="Frisvad J.C."/>
            <person name="Workman M."/>
            <person name="Nielsen J."/>
        </authorList>
    </citation>
    <scope>NUCLEOTIDE SEQUENCE [LARGE SCALE GENOMIC DNA]</scope>
    <source>
        <strain evidence="2">IBT 31811</strain>
    </source>
</reference>
<accession>A0A1V6Q821</accession>
<organism evidence="1 2">
    <name type="scientific">Penicillium antarcticum</name>
    <dbReference type="NCBI Taxonomy" id="416450"/>
    <lineage>
        <taxon>Eukaryota</taxon>
        <taxon>Fungi</taxon>
        <taxon>Dikarya</taxon>
        <taxon>Ascomycota</taxon>
        <taxon>Pezizomycotina</taxon>
        <taxon>Eurotiomycetes</taxon>
        <taxon>Eurotiomycetidae</taxon>
        <taxon>Eurotiales</taxon>
        <taxon>Aspergillaceae</taxon>
        <taxon>Penicillium</taxon>
    </lineage>
</organism>
<evidence type="ECO:0000313" key="2">
    <source>
        <dbReference type="Proteomes" id="UP000191672"/>
    </source>
</evidence>
<dbReference type="AlphaFoldDB" id="A0A1V6Q821"/>
<gene>
    <name evidence="1" type="ORF">PENANT_c010G07432</name>
</gene>
<evidence type="ECO:0000313" key="1">
    <source>
        <dbReference type="EMBL" id="OQD85380.1"/>
    </source>
</evidence>
<name>A0A1V6Q821_9EURO</name>